<dbReference type="EMBL" id="KI669588">
    <property type="protein sequence ID" value="ETN08386.1"/>
    <property type="molecule type" value="Genomic_DNA"/>
</dbReference>
<name>W2Q6A9_PHYN3</name>
<evidence type="ECO:0008006" key="3">
    <source>
        <dbReference type="Google" id="ProtNLM"/>
    </source>
</evidence>
<evidence type="ECO:0000313" key="1">
    <source>
        <dbReference type="EMBL" id="ETN08386.1"/>
    </source>
</evidence>
<reference evidence="1 2" key="2">
    <citation type="submission" date="2013-11" db="EMBL/GenBank/DDBJ databases">
        <title>The Genome Sequence of Phytophthora parasitica INRA-310.</title>
        <authorList>
            <consortium name="The Broad Institute Genomics Platform"/>
            <person name="Russ C."/>
            <person name="Tyler B."/>
            <person name="Panabieres F."/>
            <person name="Shan W."/>
            <person name="Tripathy S."/>
            <person name="Grunwald N."/>
            <person name="Machado M."/>
            <person name="Johnson C.S."/>
            <person name="Arredondo F."/>
            <person name="Hong C."/>
            <person name="Coffey M."/>
            <person name="Young S.K."/>
            <person name="Zeng Q."/>
            <person name="Gargeya S."/>
            <person name="Fitzgerald M."/>
            <person name="Abouelleil A."/>
            <person name="Alvarado L."/>
            <person name="Chapman S.B."/>
            <person name="Gainer-Dewar J."/>
            <person name="Goldberg J."/>
            <person name="Griggs A."/>
            <person name="Gujja S."/>
            <person name="Hansen M."/>
            <person name="Howarth C."/>
            <person name="Imamovic A."/>
            <person name="Ireland A."/>
            <person name="Larimer J."/>
            <person name="McCowan C."/>
            <person name="Murphy C."/>
            <person name="Pearson M."/>
            <person name="Poon T.W."/>
            <person name="Priest M."/>
            <person name="Roberts A."/>
            <person name="Saif S."/>
            <person name="Shea T."/>
            <person name="Sykes S."/>
            <person name="Wortman J."/>
            <person name="Nusbaum C."/>
            <person name="Birren B."/>
        </authorList>
    </citation>
    <scope>NUCLEOTIDE SEQUENCE [LARGE SCALE GENOMIC DNA]</scope>
    <source>
        <strain evidence="1 2">INRA-310</strain>
    </source>
</reference>
<dbReference type="PANTHER" id="PTHR48142">
    <property type="entry name" value="PIGMENTOSA GTPASE REGULATOR-LIKE PROTEIN, PUTATIVE-RELATED"/>
    <property type="match status" value="1"/>
</dbReference>
<dbReference type="AlphaFoldDB" id="W2Q6A9"/>
<gene>
    <name evidence="1" type="ORF">PPTG_12187</name>
</gene>
<accession>W2Q6A9</accession>
<dbReference type="Proteomes" id="UP000018817">
    <property type="component" value="Unassembled WGS sequence"/>
</dbReference>
<protein>
    <recommendedName>
        <fullName evidence="3">MULE transposase domain-containing protein</fullName>
    </recommendedName>
</protein>
<sequence>MPRKLPWRVVGSDLSTDEADELLSNMKRHSTGKNNAMPCTACGAGSHHGMRYKLLKCESSTCSEVTCSWRGKVLVCMDSGDSYIYDLGEHFTASSSPKRARLSGTQKDFCRELAQQRLRPLRIQHAMARKFQLPADYLSPLAKVQNFCNHYSRRELDNYARLDDLTEWIHSRTYTWSEGEHDVFTFAWDMDQKGKPIVGDGSDEEPFVVGLTTKALVRRLTLPPPSPERYILHMDATFKLNTSEYPRLQPIYESCLAALSRVFSWITQLRLMPRFVMGDAEQGQRNAVFSVFQNNPSTEYLMCFYHVMTNVEKRLKEFPSHVASAIVGGLYDLHFARDQIAFSCLRDQLLSTWKMYPELCFSTPSGFATTNNPVEQFNKVLKRDYTLRRRLKMGTLLKELRGCCMHEPSRQRPFCMEPEAAPTLTRRVVELGVMHIFGYPAKRIVVEGAKRSTEEEMCLCNYCFKFGACVHLVYALRATDRMDGAGRRILVSRRMGHKRSEDGIATLGGMPRAIGPALSVD</sequence>
<proteinExistence type="predicted"/>
<dbReference type="GeneID" id="20181666"/>
<dbReference type="RefSeq" id="XP_008906134.1">
    <property type="nucleotide sequence ID" value="XM_008907886.1"/>
</dbReference>
<dbReference type="PANTHER" id="PTHR48142:SF1">
    <property type="entry name" value="MULE TRANSPOSASE DOMAIN-CONTAINING PROTEIN"/>
    <property type="match status" value="1"/>
</dbReference>
<reference evidence="2" key="1">
    <citation type="submission" date="2011-12" db="EMBL/GenBank/DDBJ databases">
        <authorList>
            <consortium name="The Broad Institute Genome Sequencing Platform"/>
            <person name="Russ C."/>
            <person name="Tyler B."/>
            <person name="Panabieres F."/>
            <person name="Shan W."/>
            <person name="Tripathy S."/>
            <person name="Grunwald N."/>
            <person name="Machado M."/>
            <person name="Young S.K."/>
            <person name="Zeng Q."/>
            <person name="Gargeya S."/>
            <person name="Fitzgerald M."/>
            <person name="Haas B."/>
            <person name="Abouelleil A."/>
            <person name="Alvarado L."/>
            <person name="Arachchi H.M."/>
            <person name="Berlin A."/>
            <person name="Chapman S.B."/>
            <person name="Gearin G."/>
            <person name="Goldberg J."/>
            <person name="Griggs A."/>
            <person name="Gujja S."/>
            <person name="Hansen M."/>
            <person name="Heiman D."/>
            <person name="Howarth C."/>
            <person name="Larimer J."/>
            <person name="Lui A."/>
            <person name="MacDonald P.J.P."/>
            <person name="McCowen C."/>
            <person name="Montmayeur A."/>
            <person name="Murphy C."/>
            <person name="Neiman D."/>
            <person name="Pearson M."/>
            <person name="Priest M."/>
            <person name="Roberts A."/>
            <person name="Saif S."/>
            <person name="Shea T."/>
            <person name="Sisk P."/>
            <person name="Stolte C."/>
            <person name="Sykes S."/>
            <person name="Wortman J."/>
            <person name="Nusbaum C."/>
            <person name="Birren B."/>
        </authorList>
    </citation>
    <scope>NUCLEOTIDE SEQUENCE [LARGE SCALE GENOMIC DNA]</scope>
    <source>
        <strain evidence="2">INRA-310</strain>
    </source>
</reference>
<evidence type="ECO:0000313" key="2">
    <source>
        <dbReference type="Proteomes" id="UP000018817"/>
    </source>
</evidence>
<organism evidence="1 2">
    <name type="scientific">Phytophthora nicotianae (strain INRA-310)</name>
    <name type="common">Phytophthora parasitica</name>
    <dbReference type="NCBI Taxonomy" id="761204"/>
    <lineage>
        <taxon>Eukaryota</taxon>
        <taxon>Sar</taxon>
        <taxon>Stramenopiles</taxon>
        <taxon>Oomycota</taxon>
        <taxon>Peronosporomycetes</taxon>
        <taxon>Peronosporales</taxon>
        <taxon>Peronosporaceae</taxon>
        <taxon>Phytophthora</taxon>
    </lineage>
</organism>
<dbReference type="VEuPathDB" id="FungiDB:PPTG_12187"/>